<gene>
    <name evidence="11" type="ORF">Hypma_003591</name>
</gene>
<dbReference type="PANTHER" id="PTHR24287:SF1">
    <property type="entry name" value="P450, PUTATIVE (EUROFUNG)-RELATED"/>
    <property type="match status" value="1"/>
</dbReference>
<feature type="transmembrane region" description="Helical" evidence="10">
    <location>
        <begin position="35"/>
        <end position="55"/>
    </location>
</feature>
<keyword evidence="3 8" id="KW-0349">Heme</keyword>
<evidence type="ECO:0000256" key="5">
    <source>
        <dbReference type="ARBA" id="ARBA00023002"/>
    </source>
</evidence>
<keyword evidence="10" id="KW-1133">Transmembrane helix</keyword>
<name>A0A369J5S3_HYPMA</name>
<keyword evidence="7 9" id="KW-0503">Monooxygenase</keyword>
<dbReference type="STRING" id="39966.A0A369J5S3"/>
<dbReference type="PROSITE" id="PS00086">
    <property type="entry name" value="CYTOCHROME_P450"/>
    <property type="match status" value="1"/>
</dbReference>
<comment type="similarity">
    <text evidence="2 9">Belongs to the cytochrome P450 family.</text>
</comment>
<evidence type="ECO:0000256" key="10">
    <source>
        <dbReference type="SAM" id="Phobius"/>
    </source>
</evidence>
<feature type="binding site" description="axial binding residue" evidence="8">
    <location>
        <position position="500"/>
    </location>
    <ligand>
        <name>heme</name>
        <dbReference type="ChEBI" id="CHEBI:30413"/>
    </ligand>
    <ligandPart>
        <name>Fe</name>
        <dbReference type="ChEBI" id="CHEBI:18248"/>
    </ligandPart>
</feature>
<evidence type="ECO:0000256" key="1">
    <source>
        <dbReference type="ARBA" id="ARBA00001971"/>
    </source>
</evidence>
<dbReference type="PRINTS" id="PR00385">
    <property type="entry name" value="P450"/>
</dbReference>
<accession>A0A369J5S3</accession>
<keyword evidence="10" id="KW-0472">Membrane</keyword>
<proteinExistence type="inferred from homology"/>
<organism evidence="11 12">
    <name type="scientific">Hypsizygus marmoreus</name>
    <name type="common">White beech mushroom</name>
    <name type="synonym">Agaricus marmoreus</name>
    <dbReference type="NCBI Taxonomy" id="39966"/>
    <lineage>
        <taxon>Eukaryota</taxon>
        <taxon>Fungi</taxon>
        <taxon>Dikarya</taxon>
        <taxon>Basidiomycota</taxon>
        <taxon>Agaricomycotina</taxon>
        <taxon>Agaricomycetes</taxon>
        <taxon>Agaricomycetidae</taxon>
        <taxon>Agaricales</taxon>
        <taxon>Tricholomatineae</taxon>
        <taxon>Lyophyllaceae</taxon>
        <taxon>Hypsizygus</taxon>
    </lineage>
</organism>
<dbReference type="InterPro" id="IPR036396">
    <property type="entry name" value="Cyt_P450_sf"/>
</dbReference>
<dbReference type="InterPro" id="IPR047146">
    <property type="entry name" value="Cyt_P450_E_CYP52_fungi"/>
</dbReference>
<keyword evidence="5 9" id="KW-0560">Oxidoreductase</keyword>
<keyword evidence="12" id="KW-1185">Reference proteome</keyword>
<dbReference type="InterPro" id="IPR001128">
    <property type="entry name" value="Cyt_P450"/>
</dbReference>
<evidence type="ECO:0000256" key="6">
    <source>
        <dbReference type="ARBA" id="ARBA00023004"/>
    </source>
</evidence>
<evidence type="ECO:0000313" key="12">
    <source>
        <dbReference type="Proteomes" id="UP000076154"/>
    </source>
</evidence>
<dbReference type="Gene3D" id="1.10.630.10">
    <property type="entry name" value="Cytochrome P450"/>
    <property type="match status" value="1"/>
</dbReference>
<comment type="caution">
    <text evidence="11">The sequence shown here is derived from an EMBL/GenBank/DDBJ whole genome shotgun (WGS) entry which is preliminary data.</text>
</comment>
<dbReference type="GO" id="GO:0004497">
    <property type="term" value="F:monooxygenase activity"/>
    <property type="evidence" value="ECO:0007669"/>
    <property type="project" value="UniProtKB-KW"/>
</dbReference>
<dbReference type="InterPro" id="IPR017972">
    <property type="entry name" value="Cyt_P450_CS"/>
</dbReference>
<evidence type="ECO:0008006" key="13">
    <source>
        <dbReference type="Google" id="ProtNLM"/>
    </source>
</evidence>
<dbReference type="Pfam" id="PF00067">
    <property type="entry name" value="p450"/>
    <property type="match status" value="1"/>
</dbReference>
<dbReference type="EMBL" id="LUEZ02000137">
    <property type="protein sequence ID" value="RDB15937.1"/>
    <property type="molecule type" value="Genomic_DNA"/>
</dbReference>
<comment type="cofactor">
    <cofactor evidence="1 8">
        <name>heme</name>
        <dbReference type="ChEBI" id="CHEBI:30413"/>
    </cofactor>
</comment>
<dbReference type="InterPro" id="IPR002403">
    <property type="entry name" value="Cyt_P450_E_grp-IV"/>
</dbReference>
<keyword evidence="4 8" id="KW-0479">Metal-binding</keyword>
<reference evidence="11" key="1">
    <citation type="submission" date="2018-04" db="EMBL/GenBank/DDBJ databases">
        <title>Whole genome sequencing of Hypsizygus marmoreus.</title>
        <authorList>
            <person name="Choi I.-G."/>
            <person name="Min B."/>
            <person name="Kim J.-G."/>
            <person name="Kim S."/>
            <person name="Oh Y.-L."/>
            <person name="Kong W.-S."/>
            <person name="Park H."/>
            <person name="Jeong J."/>
            <person name="Song E.-S."/>
        </authorList>
    </citation>
    <scope>NUCLEOTIDE SEQUENCE [LARGE SCALE GENOMIC DNA]</scope>
    <source>
        <strain evidence="11">51987-8</strain>
    </source>
</reference>
<evidence type="ECO:0000256" key="9">
    <source>
        <dbReference type="RuleBase" id="RU000461"/>
    </source>
</evidence>
<dbReference type="GO" id="GO:0005506">
    <property type="term" value="F:iron ion binding"/>
    <property type="evidence" value="ECO:0007669"/>
    <property type="project" value="InterPro"/>
</dbReference>
<evidence type="ECO:0000256" key="8">
    <source>
        <dbReference type="PIRSR" id="PIRSR602403-1"/>
    </source>
</evidence>
<dbReference type="AlphaFoldDB" id="A0A369J5S3"/>
<evidence type="ECO:0000256" key="2">
    <source>
        <dbReference type="ARBA" id="ARBA00010617"/>
    </source>
</evidence>
<dbReference type="OrthoDB" id="1470350at2759"/>
<feature type="transmembrane region" description="Helical" evidence="10">
    <location>
        <begin position="12"/>
        <end position="29"/>
    </location>
</feature>
<keyword evidence="10" id="KW-0812">Transmembrane</keyword>
<evidence type="ECO:0000256" key="3">
    <source>
        <dbReference type="ARBA" id="ARBA00022617"/>
    </source>
</evidence>
<evidence type="ECO:0000256" key="4">
    <source>
        <dbReference type="ARBA" id="ARBA00022723"/>
    </source>
</evidence>
<dbReference type="GO" id="GO:0020037">
    <property type="term" value="F:heme binding"/>
    <property type="evidence" value="ECO:0007669"/>
    <property type="project" value="InterPro"/>
</dbReference>
<dbReference type="Proteomes" id="UP000076154">
    <property type="component" value="Unassembled WGS sequence"/>
</dbReference>
<evidence type="ECO:0000313" key="11">
    <source>
        <dbReference type="EMBL" id="RDB15937.1"/>
    </source>
</evidence>
<dbReference type="PANTHER" id="PTHR24287">
    <property type="entry name" value="P450, PUTATIVE (EUROFUNG)-RELATED"/>
    <property type="match status" value="1"/>
</dbReference>
<evidence type="ECO:0000256" key="7">
    <source>
        <dbReference type="ARBA" id="ARBA00023033"/>
    </source>
</evidence>
<dbReference type="PRINTS" id="PR00465">
    <property type="entry name" value="EP450IV"/>
</dbReference>
<keyword evidence="6 8" id="KW-0408">Iron</keyword>
<sequence>MARTTPGLDFLAQNLFIPGLFLFFFLVTARHWLDLHFATWILVSAAVAVVSLHIIGRTVLREYVQAVEAARMGARPAPVGSQSPISRILLGHLGYPAGTFWKLVEAYGPVLFGSNMVITTSPDHVKIILRTDSHNYAKDESLHEAMDLVLGTGVFSLSVDMWKFHRTITRPFFDRNRVTHLEMFSHNAQSVAAQIISTMKASQAVDFQSLIRYSTLNIATSLLFGTCVSSLPNAPGAKPNSAFPLLPVTEFCEALLQLQDIVSERQRLGWVWPLYELLGDKAKKPLNIIGRNFDPIIQRAIGRKMMKGVGVIYHGSDGCGVGEGEGETLLDHLVELTSDANLVKSAILNTLIAGRAGTATTLTHLVYFLARHPTVMSRLSAEIAAMDSAQTPTDTDMADLRYLRAVINETLRLAPQVQYVSRESVEATTWPSPDLHEKRIYIPPRTKILFDVSALHSSNELWGPDADHFDPDRFLDRRFTTYLAPNPHIFLPFGAGPRTCLGKDFPYDEISVAVIELLRRFSVISLLPRSSEWDARRGLDRASSMNIPQGLWVKMEETVQ</sequence>
<dbReference type="SUPFAM" id="SSF48264">
    <property type="entry name" value="Cytochrome P450"/>
    <property type="match status" value="1"/>
</dbReference>
<dbReference type="GO" id="GO:0016705">
    <property type="term" value="F:oxidoreductase activity, acting on paired donors, with incorporation or reduction of molecular oxygen"/>
    <property type="evidence" value="ECO:0007669"/>
    <property type="project" value="InterPro"/>
</dbReference>
<dbReference type="InParanoid" id="A0A369J5S3"/>
<protein>
    <recommendedName>
        <fullName evidence="13">Cytochrome P450</fullName>
    </recommendedName>
</protein>